<comment type="caution">
    <text evidence="6">The sequence shown here is derived from an EMBL/GenBank/DDBJ whole genome shotgun (WGS) entry which is preliminary data.</text>
</comment>
<proteinExistence type="predicted"/>
<keyword evidence="1" id="KW-0805">Transcription regulation</keyword>
<dbReference type="Gene3D" id="1.10.10.10">
    <property type="entry name" value="Winged helix-like DNA-binding domain superfamily/Winged helix DNA-binding domain"/>
    <property type="match status" value="1"/>
</dbReference>
<feature type="compositionally biased region" description="Low complexity" evidence="4">
    <location>
        <begin position="273"/>
        <end position="287"/>
    </location>
</feature>
<dbReference type="PROSITE" id="PS50949">
    <property type="entry name" value="HTH_GNTR"/>
    <property type="match status" value="1"/>
</dbReference>
<dbReference type="SUPFAM" id="SSF46785">
    <property type="entry name" value="Winged helix' DNA-binding domain"/>
    <property type="match status" value="1"/>
</dbReference>
<evidence type="ECO:0000313" key="7">
    <source>
        <dbReference type="Proteomes" id="UP000318943"/>
    </source>
</evidence>
<dbReference type="CDD" id="cd07377">
    <property type="entry name" value="WHTH_GntR"/>
    <property type="match status" value="1"/>
</dbReference>
<evidence type="ECO:0000313" key="6">
    <source>
        <dbReference type="EMBL" id="TSP13904.1"/>
    </source>
</evidence>
<dbReference type="SMART" id="SM00895">
    <property type="entry name" value="FCD"/>
    <property type="match status" value="1"/>
</dbReference>
<keyword evidence="3" id="KW-0804">Transcription</keyword>
<dbReference type="PRINTS" id="PR00035">
    <property type="entry name" value="HTHGNTR"/>
</dbReference>
<evidence type="ECO:0000256" key="1">
    <source>
        <dbReference type="ARBA" id="ARBA00023015"/>
    </source>
</evidence>
<dbReference type="Gene3D" id="1.20.120.530">
    <property type="entry name" value="GntR ligand-binding domain-like"/>
    <property type="match status" value="1"/>
</dbReference>
<sequence length="287" mass="29939">MGPGPAFGRGQPAACAPILPTSLAYKAGIPLAIVVPVSELQDKPSADIAQRITEAMLAQKLLPGSRLGEQELAALFGVSRTLVREALMRLAARGMVTVSARRGWYLIEPGADDIRAAFAARRIIETGLLREISAAQPPSAPAIHTLKVHIAREKAALDGNDAGERSFLLGDFHVCLCATLGHGLLVDTLRDLTARTTLVASRQQSAADAGRSCAQHEEIVNALAAGDGERAAQLMTDHLGEVHASLDAVPADPLAGLRHALAPVSGRAPAPPISASSRSNPPALKKD</sequence>
<keyword evidence="7" id="KW-1185">Reference proteome</keyword>
<dbReference type="EMBL" id="VCIZ01000002">
    <property type="protein sequence ID" value="TSP13904.1"/>
    <property type="molecule type" value="Genomic_DNA"/>
</dbReference>
<feature type="domain" description="HTH gntR-type" evidence="5">
    <location>
        <begin position="42"/>
        <end position="109"/>
    </location>
</feature>
<dbReference type="InterPro" id="IPR011711">
    <property type="entry name" value="GntR_C"/>
</dbReference>
<keyword evidence="2" id="KW-0238">DNA-binding</keyword>
<dbReference type="Proteomes" id="UP000318943">
    <property type="component" value="Unassembled WGS sequence"/>
</dbReference>
<evidence type="ECO:0000256" key="3">
    <source>
        <dbReference type="ARBA" id="ARBA00023163"/>
    </source>
</evidence>
<reference evidence="6 7" key="1">
    <citation type="submission" date="2019-05" db="EMBL/GenBank/DDBJ databases">
        <title>Whole genome sequence analysis of Cupriavidus campinensis S14E4C strain.</title>
        <authorList>
            <person name="Abbaszade G."/>
            <person name="Szabo A."/>
            <person name="Toumi M."/>
            <person name="Toth E."/>
        </authorList>
    </citation>
    <scope>NUCLEOTIDE SEQUENCE [LARGE SCALE GENOMIC DNA]</scope>
    <source>
        <strain evidence="6 7">S14E4C</strain>
    </source>
</reference>
<gene>
    <name evidence="6" type="ORF">FGG12_05355</name>
</gene>
<dbReference type="PANTHER" id="PTHR43537">
    <property type="entry name" value="TRANSCRIPTIONAL REGULATOR, GNTR FAMILY"/>
    <property type="match status" value="1"/>
</dbReference>
<evidence type="ECO:0000256" key="4">
    <source>
        <dbReference type="SAM" id="MobiDB-lite"/>
    </source>
</evidence>
<dbReference type="PANTHER" id="PTHR43537:SF53">
    <property type="entry name" value="HTH-TYPE TRANSCRIPTIONAL REPRESSOR NANR"/>
    <property type="match status" value="1"/>
</dbReference>
<feature type="region of interest" description="Disordered" evidence="4">
    <location>
        <begin position="265"/>
        <end position="287"/>
    </location>
</feature>
<dbReference type="SMART" id="SM00345">
    <property type="entry name" value="HTH_GNTR"/>
    <property type="match status" value="1"/>
</dbReference>
<name>A0ABY3ESG5_9BURK</name>
<accession>A0ABY3ESG5</accession>
<dbReference type="InterPro" id="IPR000524">
    <property type="entry name" value="Tscrpt_reg_HTH_GntR"/>
</dbReference>
<dbReference type="InterPro" id="IPR036390">
    <property type="entry name" value="WH_DNA-bd_sf"/>
</dbReference>
<dbReference type="Pfam" id="PF00392">
    <property type="entry name" value="GntR"/>
    <property type="match status" value="1"/>
</dbReference>
<dbReference type="Pfam" id="PF07729">
    <property type="entry name" value="FCD"/>
    <property type="match status" value="1"/>
</dbReference>
<dbReference type="SUPFAM" id="SSF48008">
    <property type="entry name" value="GntR ligand-binding domain-like"/>
    <property type="match status" value="1"/>
</dbReference>
<evidence type="ECO:0000259" key="5">
    <source>
        <dbReference type="PROSITE" id="PS50949"/>
    </source>
</evidence>
<dbReference type="InterPro" id="IPR008920">
    <property type="entry name" value="TF_FadR/GntR_C"/>
</dbReference>
<dbReference type="InterPro" id="IPR036388">
    <property type="entry name" value="WH-like_DNA-bd_sf"/>
</dbReference>
<organism evidence="6 7">
    <name type="scientific">Cupriavidus campinensis</name>
    <dbReference type="NCBI Taxonomy" id="151783"/>
    <lineage>
        <taxon>Bacteria</taxon>
        <taxon>Pseudomonadati</taxon>
        <taxon>Pseudomonadota</taxon>
        <taxon>Betaproteobacteria</taxon>
        <taxon>Burkholderiales</taxon>
        <taxon>Burkholderiaceae</taxon>
        <taxon>Cupriavidus</taxon>
    </lineage>
</organism>
<evidence type="ECO:0000256" key="2">
    <source>
        <dbReference type="ARBA" id="ARBA00023125"/>
    </source>
</evidence>
<protein>
    <submittedName>
        <fullName evidence="6">GntR family transcriptional regulator</fullName>
    </submittedName>
</protein>